<dbReference type="Proteomes" id="UP000287651">
    <property type="component" value="Unassembled WGS sequence"/>
</dbReference>
<organism evidence="1 2">
    <name type="scientific">Ensete ventricosum</name>
    <name type="common">Abyssinian banana</name>
    <name type="synonym">Musa ensete</name>
    <dbReference type="NCBI Taxonomy" id="4639"/>
    <lineage>
        <taxon>Eukaryota</taxon>
        <taxon>Viridiplantae</taxon>
        <taxon>Streptophyta</taxon>
        <taxon>Embryophyta</taxon>
        <taxon>Tracheophyta</taxon>
        <taxon>Spermatophyta</taxon>
        <taxon>Magnoliopsida</taxon>
        <taxon>Liliopsida</taxon>
        <taxon>Zingiberales</taxon>
        <taxon>Musaceae</taxon>
        <taxon>Ensete</taxon>
    </lineage>
</organism>
<dbReference type="AlphaFoldDB" id="A0A427A1Y8"/>
<accession>A0A427A1Y8</accession>
<reference evidence="1 2" key="1">
    <citation type="journal article" date="2014" name="Agronomy (Basel)">
        <title>A Draft Genome Sequence for Ensete ventricosum, the Drought-Tolerant Tree Against Hunger.</title>
        <authorList>
            <person name="Harrison J."/>
            <person name="Moore K.A."/>
            <person name="Paszkiewicz K."/>
            <person name="Jones T."/>
            <person name="Grant M."/>
            <person name="Ambacheew D."/>
            <person name="Muzemil S."/>
            <person name="Studholme D.J."/>
        </authorList>
    </citation>
    <scope>NUCLEOTIDE SEQUENCE [LARGE SCALE GENOMIC DNA]</scope>
</reference>
<protein>
    <submittedName>
        <fullName evidence="1">Uncharacterized protein</fullName>
    </submittedName>
</protein>
<evidence type="ECO:0000313" key="1">
    <source>
        <dbReference type="EMBL" id="RRT70198.1"/>
    </source>
</evidence>
<sequence length="365" mass="40608">MRVLCSISLGMEREASPALWAGEASNGARTRFLSHPSRDSGPTVVVLLSGGVTPVDPRVADALATMRSFFNVDSIVTTCRLKEGMKDMNEAWLAEVGLSPAPQGMFFLLVYHAGCFSDCTLSYRDVPVEKGKEPVVTEEAPECEYTLRELCKVEDRVGAEKYFATVMTRLKVVEGKAPMMSRWSTISELSQFWTKGPLSGEYLWGALHPALAKQVYECSSEELKNRAGKSTVWLESLKYQQRRLEEEVGVLHSSLDGDWNNRARLEGDVLSLIEVATLLEAELKVEGPRAVAFYKASRGFESGLEKMGRVSYEFGYQVALERLHRKHLEIEAELDPFAKCPEDANVGMDLSQPFNGSTPSKKYLT</sequence>
<feature type="non-terminal residue" evidence="1">
    <location>
        <position position="365"/>
    </location>
</feature>
<comment type="caution">
    <text evidence="1">The sequence shown here is derived from an EMBL/GenBank/DDBJ whole genome shotgun (WGS) entry which is preliminary data.</text>
</comment>
<proteinExistence type="predicted"/>
<evidence type="ECO:0000313" key="2">
    <source>
        <dbReference type="Proteomes" id="UP000287651"/>
    </source>
</evidence>
<name>A0A427A1Y8_ENSVE</name>
<gene>
    <name evidence="1" type="ORF">B296_00036669</name>
</gene>
<dbReference type="EMBL" id="AMZH03004101">
    <property type="protein sequence ID" value="RRT70198.1"/>
    <property type="molecule type" value="Genomic_DNA"/>
</dbReference>